<dbReference type="EMBL" id="ACNN01000005">
    <property type="protein sequence ID" value="EEN83664.1"/>
    <property type="molecule type" value="Genomic_DNA"/>
</dbReference>
<dbReference type="eggNOG" id="COG0726">
    <property type="taxonomic scope" value="Bacteria"/>
</dbReference>
<dbReference type="STRING" id="553175.POREN0001_1222"/>
<proteinExistence type="predicted"/>
<protein>
    <recommendedName>
        <fullName evidence="1">DUF7033 domain-containing protein</fullName>
    </recommendedName>
</protein>
<dbReference type="RefSeq" id="WP_004332131.1">
    <property type="nucleotide sequence ID" value="NZ_ACNN01000005.1"/>
</dbReference>
<accession>C3J7X9</accession>
<keyword evidence="3" id="KW-1185">Reference proteome</keyword>
<reference evidence="2 3" key="1">
    <citation type="submission" date="2009-04" db="EMBL/GenBank/DDBJ databases">
        <authorList>
            <person name="Sebastian Y."/>
            <person name="Madupu R."/>
            <person name="Durkin A.S."/>
            <person name="Torralba M."/>
            <person name="Methe B."/>
            <person name="Sutton G.G."/>
            <person name="Strausberg R.L."/>
            <person name="Nelson K.E."/>
        </authorList>
    </citation>
    <scope>NUCLEOTIDE SEQUENCE [LARGE SCALE GENOMIC DNA]</scope>
    <source>
        <strain evidence="3">ATCC 35406 / BCRC 14492 / JCM 8526 / NCTC 13058 / HG 370</strain>
    </source>
</reference>
<evidence type="ECO:0000313" key="2">
    <source>
        <dbReference type="EMBL" id="EEN83664.1"/>
    </source>
</evidence>
<dbReference type="AlphaFoldDB" id="C3J7X9"/>
<dbReference type="InterPro" id="IPR054297">
    <property type="entry name" value="DUF7033"/>
</dbReference>
<name>C3J7X9_POREA</name>
<comment type="caution">
    <text evidence="2">The sequence shown here is derived from an EMBL/GenBank/DDBJ whole genome shotgun (WGS) entry which is preliminary data.</text>
</comment>
<dbReference type="Proteomes" id="UP000004295">
    <property type="component" value="Unassembled WGS sequence"/>
</dbReference>
<dbReference type="Pfam" id="PF23019">
    <property type="entry name" value="DUF7033"/>
    <property type="match status" value="1"/>
</dbReference>
<evidence type="ECO:0000259" key="1">
    <source>
        <dbReference type="Pfam" id="PF23019"/>
    </source>
</evidence>
<evidence type="ECO:0000313" key="3">
    <source>
        <dbReference type="Proteomes" id="UP000004295"/>
    </source>
</evidence>
<gene>
    <name evidence="2" type="ORF">POREN0001_1222</name>
</gene>
<feature type="domain" description="DUF7033" evidence="1">
    <location>
        <begin position="92"/>
        <end position="191"/>
    </location>
</feature>
<sequence length="389" mass="45730">MRTDKIARYIISFLLREEELPGKLTNAVGYTANLVEMSRYKVVIMPSGFFDVGVYGTEAADPKLPLLEWEGIPLLFGTPCVTRAYAGGPILIHADIVASTYYLVSRYEEMYRRTERDAYGRFPGKKSLPYRAGFLHRPIVEEYGEQLRSLLQSAFRESGQEEYSKIEMPSIPRKFARVHLTHDIDCPYEYHGVRSLFRAYVKEHKSLWNAYQLAFRSLLSDRYFTFDRFLEWNREVERRLPKGKCKTLFFYKTPSKEPEDRPNYRVTHGAARRVHLYARKYGVEEAFHIPMEGSLHPERIEQQLHLLEHDLKKSITHARYHYLAAREPEDFFIPSQCRNTRRLHDGLPRCCGFPTWYLSSDSLHYALYRYHYQPCIASAYANGLFARPY</sequence>
<organism evidence="2 3">
    <name type="scientific">Porphyromonas endodontalis (strain ATCC 35406 / DSM 24491 / JCM 8526 / CCUG 16442 / BCRC 14492 / NCTC 13058 / HG 370)</name>
    <name type="common">Bacteroides endodontalis</name>
    <dbReference type="NCBI Taxonomy" id="553175"/>
    <lineage>
        <taxon>Bacteria</taxon>
        <taxon>Pseudomonadati</taxon>
        <taxon>Bacteroidota</taxon>
        <taxon>Bacteroidia</taxon>
        <taxon>Bacteroidales</taxon>
        <taxon>Porphyromonadaceae</taxon>
        <taxon>Porphyromonas</taxon>
    </lineage>
</organism>